<proteinExistence type="predicted"/>
<dbReference type="EMBL" id="CP035503">
    <property type="protein sequence ID" value="QDL36378.1"/>
    <property type="molecule type" value="Genomic_DNA"/>
</dbReference>
<dbReference type="Proteomes" id="UP000316798">
    <property type="component" value="Chromosome"/>
</dbReference>
<protein>
    <recommendedName>
        <fullName evidence="3">TnsA endonuclease N-terminal domain-containing protein</fullName>
    </recommendedName>
</protein>
<accession>A0A515D7L6</accession>
<evidence type="ECO:0008006" key="3">
    <source>
        <dbReference type="Google" id="ProtNLM"/>
    </source>
</evidence>
<dbReference type="KEGG" id="rhf:EUB48_02970"/>
<dbReference type="AlphaFoldDB" id="A0A515D7L6"/>
<dbReference type="RefSeq" id="WP_142817549.1">
    <property type="nucleotide sequence ID" value="NZ_CP035503.1"/>
</dbReference>
<evidence type="ECO:0000313" key="2">
    <source>
        <dbReference type="Proteomes" id="UP000316798"/>
    </source>
</evidence>
<dbReference type="OrthoDB" id="8681854at2"/>
<organism evidence="1 2">
    <name type="scientific">Rhodoferax sediminis</name>
    <dbReference type="NCBI Taxonomy" id="2509614"/>
    <lineage>
        <taxon>Bacteria</taxon>
        <taxon>Pseudomonadati</taxon>
        <taxon>Pseudomonadota</taxon>
        <taxon>Betaproteobacteria</taxon>
        <taxon>Burkholderiales</taxon>
        <taxon>Comamonadaceae</taxon>
        <taxon>Rhodoferax</taxon>
    </lineage>
</organism>
<gene>
    <name evidence="1" type="ORF">EUB48_02970</name>
</gene>
<sequence>MKPSNRKVVKRAPHRTVRVINQPHTLTAPVECESELERDFVRRATLFPWTKAVIHQPFVFELASQRRYTTDYLVELVSGQKIVVEVKHSHKVEEYRDTFDQAKCQAVEAGMTFLVSTEKQLQTGGINERVSMLMRYNKACFDGAKSAATVEAVDNCPQGIALAALREMTGVSLPHVLHLVARRRLVLPPPFNLAGDTLIHSIHKFLEGDHAIFFAQWIDAKPW</sequence>
<keyword evidence="2" id="KW-1185">Reference proteome</keyword>
<name>A0A515D7L6_9BURK</name>
<evidence type="ECO:0000313" key="1">
    <source>
        <dbReference type="EMBL" id="QDL36378.1"/>
    </source>
</evidence>
<reference evidence="1 2" key="1">
    <citation type="submission" date="2019-01" db="EMBL/GenBank/DDBJ databases">
        <title>Genomic insights into a novel species Rhodoferax sp.</title>
        <authorList>
            <person name="Jin L."/>
        </authorList>
    </citation>
    <scope>NUCLEOTIDE SEQUENCE [LARGE SCALE GENOMIC DNA]</scope>
    <source>
        <strain evidence="1 2">CHu59-6-5</strain>
    </source>
</reference>